<evidence type="ECO:0000259" key="14">
    <source>
        <dbReference type="Pfam" id="PF10502"/>
    </source>
</evidence>
<evidence type="ECO:0000256" key="4">
    <source>
        <dbReference type="ARBA" id="ARBA00013208"/>
    </source>
</evidence>
<evidence type="ECO:0000256" key="1">
    <source>
        <dbReference type="ARBA" id="ARBA00000677"/>
    </source>
</evidence>
<dbReference type="GO" id="GO:0006465">
    <property type="term" value="P:signal peptide processing"/>
    <property type="evidence" value="ECO:0007669"/>
    <property type="project" value="InterPro"/>
</dbReference>
<proteinExistence type="inferred from homology"/>
<dbReference type="EC" id="3.4.21.89" evidence="4 12"/>
<dbReference type="InterPro" id="IPR019756">
    <property type="entry name" value="Pept_S26A_signal_pept_1_Ser-AS"/>
</dbReference>
<dbReference type="PROSITE" id="PS00761">
    <property type="entry name" value="SPASE_I_3"/>
    <property type="match status" value="1"/>
</dbReference>
<comment type="catalytic activity">
    <reaction evidence="1 12">
        <text>Cleavage of hydrophobic, N-terminal signal or leader sequences from secreted and periplasmic proteins.</text>
        <dbReference type="EC" id="3.4.21.89"/>
    </reaction>
</comment>
<feature type="domain" description="Peptidase S26" evidence="14">
    <location>
        <begin position="2"/>
        <end position="222"/>
    </location>
</feature>
<evidence type="ECO:0000256" key="13">
    <source>
        <dbReference type="RuleBase" id="RU362042"/>
    </source>
</evidence>
<dbReference type="InterPro" id="IPR019533">
    <property type="entry name" value="Peptidase_S26"/>
</dbReference>
<dbReference type="InterPro" id="IPR019757">
    <property type="entry name" value="Pept_S26A_signal_pept_1_Lys-AS"/>
</dbReference>
<evidence type="ECO:0000256" key="7">
    <source>
        <dbReference type="ARBA" id="ARBA00022670"/>
    </source>
</evidence>
<accession>A0A4D6XNG7</accession>
<dbReference type="PANTHER" id="PTHR43390">
    <property type="entry name" value="SIGNAL PEPTIDASE I"/>
    <property type="match status" value="1"/>
</dbReference>
<dbReference type="InterPro" id="IPR019766">
    <property type="entry name" value="Sign_pep_all-beta_subdom"/>
</dbReference>
<name>A0A4D6XNG7_9GAMM</name>
<sequence>MLFIVFIIRSFIYEPFQIPSGSMMPTLLVGDLILVEKFSYGIKDPITNTTLIKNKYPKRGDIIVFKHPIESNINYIKRVIGLPGDKIEYNNKKITICVNYTNTHNCKNVLPISYSKKQLTEFIQRMYLFQDNNLKREKVYNSIYFKVIEENINNFKHNILLLDEFKDQTDKYYQQDSISKLTWIIPKNKYFVMGDNRDNSLDSRYWGFVPEENILGKASIIWMSFEKKENEWPTGIRINRIGNKIH</sequence>
<dbReference type="GO" id="GO:0004252">
    <property type="term" value="F:serine-type endopeptidase activity"/>
    <property type="evidence" value="ECO:0007669"/>
    <property type="project" value="InterPro"/>
</dbReference>
<protein>
    <recommendedName>
        <fullName evidence="5 12">Signal peptidase I</fullName>
        <ecNumber evidence="4 12">3.4.21.89</ecNumber>
    </recommendedName>
</protein>
<reference evidence="15" key="1">
    <citation type="submission" date="2022-11" db="EMBL/GenBank/DDBJ databases">
        <title>The whole genome sequencing of pests is an important tool to study the evolution of the plant-insect interaction and insecticide resistance.</title>
        <authorList>
            <person name="Kananovich Y."/>
        </authorList>
    </citation>
    <scope>NUCLEOTIDE SEQUENCE</scope>
    <source>
        <strain evidence="15">BSU_Aph_2016</strain>
    </source>
</reference>
<dbReference type="Gene3D" id="2.10.109.10">
    <property type="entry name" value="Umud Fragment, subunit A"/>
    <property type="match status" value="1"/>
</dbReference>
<organism evidence="15 16">
    <name type="scientific">Buchnera aphidicola</name>
    <name type="common">Aphis craccivora</name>
    <dbReference type="NCBI Taxonomy" id="466616"/>
    <lineage>
        <taxon>Bacteria</taxon>
        <taxon>Pseudomonadati</taxon>
        <taxon>Pseudomonadota</taxon>
        <taxon>Gammaproteobacteria</taxon>
        <taxon>Enterobacterales</taxon>
        <taxon>Erwiniaceae</taxon>
        <taxon>Buchnera</taxon>
    </lineage>
</organism>
<dbReference type="EMBL" id="CP113403">
    <property type="protein sequence ID" value="WAI18019.1"/>
    <property type="molecule type" value="Genomic_DNA"/>
</dbReference>
<comment type="similarity">
    <text evidence="3 13">Belongs to the peptidase S26 family.</text>
</comment>
<evidence type="ECO:0000313" key="16">
    <source>
        <dbReference type="Proteomes" id="UP001163441"/>
    </source>
</evidence>
<dbReference type="NCBIfam" id="TIGR02227">
    <property type="entry name" value="sigpep_I_bact"/>
    <property type="match status" value="1"/>
</dbReference>
<evidence type="ECO:0000256" key="12">
    <source>
        <dbReference type="RuleBase" id="RU003993"/>
    </source>
</evidence>
<dbReference type="GO" id="GO:0005886">
    <property type="term" value="C:plasma membrane"/>
    <property type="evidence" value="ECO:0007669"/>
    <property type="project" value="UniProtKB-SubCell"/>
</dbReference>
<evidence type="ECO:0000256" key="9">
    <source>
        <dbReference type="ARBA" id="ARBA00022801"/>
    </source>
</evidence>
<dbReference type="Proteomes" id="UP001163441">
    <property type="component" value="Chromosome"/>
</dbReference>
<keyword evidence="11" id="KW-0472">Membrane</keyword>
<dbReference type="OrthoDB" id="9815782at2"/>
<gene>
    <name evidence="15" type="primary">lepB</name>
    <name evidence="15" type="ORF">OWM53_01335</name>
</gene>
<evidence type="ECO:0000256" key="8">
    <source>
        <dbReference type="ARBA" id="ARBA00022692"/>
    </source>
</evidence>
<dbReference type="SUPFAM" id="SSF51306">
    <property type="entry name" value="LexA/Signal peptidase"/>
    <property type="match status" value="1"/>
</dbReference>
<dbReference type="Pfam" id="PF10502">
    <property type="entry name" value="Peptidase_S26"/>
    <property type="match status" value="1"/>
</dbReference>
<evidence type="ECO:0000313" key="15">
    <source>
        <dbReference type="EMBL" id="WAI18019.1"/>
    </source>
</evidence>
<dbReference type="CDD" id="cd06530">
    <property type="entry name" value="S26_SPase_I"/>
    <property type="match status" value="1"/>
</dbReference>
<evidence type="ECO:0000256" key="5">
    <source>
        <dbReference type="ARBA" id="ARBA00019232"/>
    </source>
</evidence>
<dbReference type="InterPro" id="IPR000223">
    <property type="entry name" value="Pept_S26A_signal_pept_1"/>
</dbReference>
<dbReference type="PROSITE" id="PS00501">
    <property type="entry name" value="SPASE_I_1"/>
    <property type="match status" value="1"/>
</dbReference>
<keyword evidence="10" id="KW-1133">Transmembrane helix</keyword>
<comment type="subcellular location">
    <subcellularLocation>
        <location evidence="2">Cell membrane</location>
        <topology evidence="2">Multi-pass membrane protein</topology>
    </subcellularLocation>
    <subcellularLocation>
        <location evidence="13">Membrane</location>
        <topology evidence="13">Multi-pass membrane protein</topology>
    </subcellularLocation>
</comment>
<keyword evidence="9 12" id="KW-0378">Hydrolase</keyword>
<dbReference type="PROSITE" id="PS00760">
    <property type="entry name" value="SPASE_I_2"/>
    <property type="match status" value="1"/>
</dbReference>
<dbReference type="AlphaFoldDB" id="A0A4D6XNG7"/>
<dbReference type="NCBIfam" id="NF008114">
    <property type="entry name" value="PRK10861.1"/>
    <property type="match status" value="1"/>
</dbReference>
<dbReference type="GO" id="GO:0009003">
    <property type="term" value="F:signal peptidase activity"/>
    <property type="evidence" value="ECO:0007669"/>
    <property type="project" value="UniProtKB-EC"/>
</dbReference>
<keyword evidence="7 12" id="KW-0645">Protease</keyword>
<dbReference type="PRINTS" id="PR00727">
    <property type="entry name" value="LEADERPTASE"/>
</dbReference>
<dbReference type="Gene3D" id="2.170.230.10">
    <property type="match status" value="1"/>
</dbReference>
<evidence type="ECO:0000256" key="2">
    <source>
        <dbReference type="ARBA" id="ARBA00004651"/>
    </source>
</evidence>
<keyword evidence="6" id="KW-1003">Cell membrane</keyword>
<dbReference type="InterPro" id="IPR019758">
    <property type="entry name" value="Pept_S26A_signal_pept_1_CS"/>
</dbReference>
<dbReference type="InterPro" id="IPR036286">
    <property type="entry name" value="LexA/Signal_pep-like_sf"/>
</dbReference>
<evidence type="ECO:0000256" key="6">
    <source>
        <dbReference type="ARBA" id="ARBA00022475"/>
    </source>
</evidence>
<dbReference type="PANTHER" id="PTHR43390:SF1">
    <property type="entry name" value="CHLOROPLAST PROCESSING PEPTIDASE"/>
    <property type="match status" value="1"/>
</dbReference>
<evidence type="ECO:0000256" key="11">
    <source>
        <dbReference type="ARBA" id="ARBA00023136"/>
    </source>
</evidence>
<evidence type="ECO:0000256" key="10">
    <source>
        <dbReference type="ARBA" id="ARBA00022989"/>
    </source>
</evidence>
<evidence type="ECO:0000256" key="3">
    <source>
        <dbReference type="ARBA" id="ARBA00009370"/>
    </source>
</evidence>
<keyword evidence="8" id="KW-0812">Transmembrane</keyword>